<feature type="compositionally biased region" description="Basic and acidic residues" evidence="1">
    <location>
        <begin position="169"/>
        <end position="179"/>
    </location>
</feature>
<evidence type="ECO:0000256" key="1">
    <source>
        <dbReference type="SAM" id="MobiDB-lite"/>
    </source>
</evidence>
<dbReference type="InterPro" id="IPR008469">
    <property type="entry name" value="DREPP"/>
</dbReference>
<organism evidence="2 3">
    <name type="scientific">Saponaria officinalis</name>
    <name type="common">Common soapwort</name>
    <name type="synonym">Lychnis saponaria</name>
    <dbReference type="NCBI Taxonomy" id="3572"/>
    <lineage>
        <taxon>Eukaryota</taxon>
        <taxon>Viridiplantae</taxon>
        <taxon>Streptophyta</taxon>
        <taxon>Embryophyta</taxon>
        <taxon>Tracheophyta</taxon>
        <taxon>Spermatophyta</taxon>
        <taxon>Magnoliopsida</taxon>
        <taxon>eudicotyledons</taxon>
        <taxon>Gunneridae</taxon>
        <taxon>Pentapetalae</taxon>
        <taxon>Caryophyllales</taxon>
        <taxon>Caryophyllaceae</taxon>
        <taxon>Caryophylleae</taxon>
        <taxon>Saponaria</taxon>
    </lineage>
</organism>
<gene>
    <name evidence="2" type="ORF">RND81_01G079900</name>
</gene>
<evidence type="ECO:0000313" key="3">
    <source>
        <dbReference type="Proteomes" id="UP001443914"/>
    </source>
</evidence>
<accession>A0AAW1N979</accession>
<feature type="compositionally biased region" description="Low complexity" evidence="1">
    <location>
        <begin position="149"/>
        <end position="160"/>
    </location>
</feature>
<evidence type="ECO:0000313" key="2">
    <source>
        <dbReference type="EMBL" id="KAK9756192.1"/>
    </source>
</evidence>
<proteinExistence type="predicted"/>
<reference evidence="2 3" key="1">
    <citation type="submission" date="2024-03" db="EMBL/GenBank/DDBJ databases">
        <title>WGS assembly of Saponaria officinalis var. Norfolk2.</title>
        <authorList>
            <person name="Jenkins J."/>
            <person name="Shu S."/>
            <person name="Grimwood J."/>
            <person name="Barry K."/>
            <person name="Goodstein D."/>
            <person name="Schmutz J."/>
            <person name="Leebens-Mack J."/>
            <person name="Osbourn A."/>
        </authorList>
    </citation>
    <scope>NUCLEOTIDE SEQUENCE [LARGE SCALE GENOMIC DNA]</scope>
    <source>
        <strain evidence="3">cv. Norfolk2</strain>
        <strain evidence="2">JIC</strain>
        <tissue evidence="2">Leaf</tissue>
    </source>
</reference>
<dbReference type="GO" id="GO:0005886">
    <property type="term" value="C:plasma membrane"/>
    <property type="evidence" value="ECO:0007669"/>
    <property type="project" value="InterPro"/>
</dbReference>
<feature type="compositionally biased region" description="Basic and acidic residues" evidence="1">
    <location>
        <begin position="189"/>
        <end position="201"/>
    </location>
</feature>
<protein>
    <recommendedName>
        <fullName evidence="4">Plasma membrane-associated cation-binding protein 1</fullName>
    </recommendedName>
</protein>
<dbReference type="AlphaFoldDB" id="A0AAW1N979"/>
<sequence>MGYWKTKVLPKIQKVFGKDAAKKAEAIEACKSFDESKDEVSKEFEAKKTELQPKVIEIFEASSVEIKTLVKDPKLGGLKKHSTKVQKFLDDLSNIEFPGSKAVCEVSSKFGPALVPGPIIFVFEKVSTFIVTEEKTKEVEVEVPPPATTEPEAATDDTTNVAVAEREIVVEEDKPKDEPAVETETTAPKVEEAPVEEPPKA</sequence>
<feature type="region of interest" description="Disordered" evidence="1">
    <location>
        <begin position="141"/>
        <end position="160"/>
    </location>
</feature>
<keyword evidence="3" id="KW-1185">Reference proteome</keyword>
<name>A0AAW1N979_SAPOF</name>
<feature type="region of interest" description="Disordered" evidence="1">
    <location>
        <begin position="169"/>
        <end position="201"/>
    </location>
</feature>
<dbReference type="EMBL" id="JBDFQZ010000001">
    <property type="protein sequence ID" value="KAK9756192.1"/>
    <property type="molecule type" value="Genomic_DNA"/>
</dbReference>
<dbReference type="Pfam" id="PF05558">
    <property type="entry name" value="DREPP"/>
    <property type="match status" value="1"/>
</dbReference>
<dbReference type="PANTHER" id="PTHR38522">
    <property type="entry name" value="PLASMA MEMBRANE-ASSOCIATED CATION-BINDING PROTEIN 1"/>
    <property type="match status" value="1"/>
</dbReference>
<dbReference type="EMBL" id="JBDFQZ010000001">
    <property type="protein sequence ID" value="KAK9756191.1"/>
    <property type="molecule type" value="Genomic_DNA"/>
</dbReference>
<dbReference type="Proteomes" id="UP001443914">
    <property type="component" value="Unassembled WGS sequence"/>
</dbReference>
<dbReference type="PANTHER" id="PTHR38522:SF2">
    <property type="entry name" value="PLASMA MEMBRANE-ASSOCIATED CATION-BINDING PROTEIN 1"/>
    <property type="match status" value="1"/>
</dbReference>
<comment type="caution">
    <text evidence="2">The sequence shown here is derived from an EMBL/GenBank/DDBJ whole genome shotgun (WGS) entry which is preliminary data.</text>
</comment>
<evidence type="ECO:0008006" key="4">
    <source>
        <dbReference type="Google" id="ProtNLM"/>
    </source>
</evidence>